<dbReference type="Proteomes" id="UP000283269">
    <property type="component" value="Unassembled WGS sequence"/>
</dbReference>
<dbReference type="Pfam" id="PF08423">
    <property type="entry name" value="Rad51"/>
    <property type="match status" value="1"/>
</dbReference>
<dbReference type="GO" id="GO:0003697">
    <property type="term" value="F:single-stranded DNA binding"/>
    <property type="evidence" value="ECO:0007669"/>
    <property type="project" value="TreeGrafter"/>
</dbReference>
<dbReference type="InterPro" id="IPR027417">
    <property type="entry name" value="P-loop_NTPase"/>
</dbReference>
<name>A0A409XJ55_PSICY</name>
<keyword evidence="5" id="KW-1185">Reference proteome</keyword>
<dbReference type="InterPro" id="IPR051988">
    <property type="entry name" value="HRR_RAD51_Paralog"/>
</dbReference>
<dbReference type="SUPFAM" id="SSF52540">
    <property type="entry name" value="P-loop containing nucleoside triphosphate hydrolases"/>
    <property type="match status" value="1"/>
</dbReference>
<dbReference type="GO" id="GO:0008094">
    <property type="term" value="F:ATP-dependent activity, acting on DNA"/>
    <property type="evidence" value="ECO:0007669"/>
    <property type="project" value="TreeGrafter"/>
</dbReference>
<evidence type="ECO:0000313" key="5">
    <source>
        <dbReference type="Proteomes" id="UP000283269"/>
    </source>
</evidence>
<evidence type="ECO:0000313" key="4">
    <source>
        <dbReference type="EMBL" id="PPQ90797.1"/>
    </source>
</evidence>
<dbReference type="PANTHER" id="PTHR46457:SF1">
    <property type="entry name" value="DNA REPAIR PROTEIN RAD51 HOMOLOG 4"/>
    <property type="match status" value="1"/>
</dbReference>
<comment type="caution">
    <text evidence="4">The sequence shown here is derived from an EMBL/GenBank/DDBJ whole genome shotgun (WGS) entry which is preliminary data.</text>
</comment>
<dbReference type="GO" id="GO:0005815">
    <property type="term" value="C:microtubule organizing center"/>
    <property type="evidence" value="ECO:0007669"/>
    <property type="project" value="TreeGrafter"/>
</dbReference>
<dbReference type="STRING" id="93625.A0A409XJ55"/>
<dbReference type="GO" id="GO:0000723">
    <property type="term" value="P:telomere maintenance"/>
    <property type="evidence" value="ECO:0007669"/>
    <property type="project" value="TreeGrafter"/>
</dbReference>
<gene>
    <name evidence="4" type="ORF">CVT25_012117</name>
</gene>
<proteinExistence type="predicted"/>
<dbReference type="Gene3D" id="3.40.50.300">
    <property type="entry name" value="P-loop containing nucleotide triphosphate hydrolases"/>
    <property type="match status" value="1"/>
</dbReference>
<evidence type="ECO:0000256" key="1">
    <source>
        <dbReference type="ARBA" id="ARBA00004123"/>
    </source>
</evidence>
<dbReference type="GO" id="GO:0005657">
    <property type="term" value="C:replication fork"/>
    <property type="evidence" value="ECO:0007669"/>
    <property type="project" value="TreeGrafter"/>
</dbReference>
<comment type="subcellular location">
    <subcellularLocation>
        <location evidence="1">Nucleus</location>
    </subcellularLocation>
</comment>
<keyword evidence="2" id="KW-0539">Nucleus</keyword>
<dbReference type="InParanoid" id="A0A409XJ55"/>
<reference evidence="4 5" key="1">
    <citation type="journal article" date="2018" name="Evol. Lett.">
        <title>Horizontal gene cluster transfer increased hallucinogenic mushroom diversity.</title>
        <authorList>
            <person name="Reynolds H.T."/>
            <person name="Vijayakumar V."/>
            <person name="Gluck-Thaler E."/>
            <person name="Korotkin H.B."/>
            <person name="Matheny P.B."/>
            <person name="Slot J.C."/>
        </authorList>
    </citation>
    <scope>NUCLEOTIDE SEQUENCE [LARGE SCALE GENOMIC DNA]</scope>
    <source>
        <strain evidence="4 5">2631</strain>
    </source>
</reference>
<dbReference type="GO" id="GO:0042148">
    <property type="term" value="P:DNA strand invasion"/>
    <property type="evidence" value="ECO:0007669"/>
    <property type="project" value="TreeGrafter"/>
</dbReference>
<dbReference type="OrthoDB" id="336321at2759"/>
<dbReference type="GO" id="GO:0000400">
    <property type="term" value="F:four-way junction DNA binding"/>
    <property type="evidence" value="ECO:0007669"/>
    <property type="project" value="TreeGrafter"/>
</dbReference>
<evidence type="ECO:0000259" key="3">
    <source>
        <dbReference type="SMART" id="SM00382"/>
    </source>
</evidence>
<dbReference type="GO" id="GO:0033063">
    <property type="term" value="C:Rad51B-Rad51C-Rad51D-XRCC2 complex"/>
    <property type="evidence" value="ECO:0007669"/>
    <property type="project" value="TreeGrafter"/>
</dbReference>
<dbReference type="GO" id="GO:0007131">
    <property type="term" value="P:reciprocal meiotic recombination"/>
    <property type="evidence" value="ECO:0007669"/>
    <property type="project" value="TreeGrafter"/>
</dbReference>
<dbReference type="InterPro" id="IPR013632">
    <property type="entry name" value="Rad51_C"/>
</dbReference>
<dbReference type="AlphaFoldDB" id="A0A409XJ55"/>
<dbReference type="InterPro" id="IPR003593">
    <property type="entry name" value="AAA+_ATPase"/>
</dbReference>
<protein>
    <recommendedName>
        <fullName evidence="3">AAA+ ATPase domain-containing protein</fullName>
    </recommendedName>
</protein>
<dbReference type="GO" id="GO:0000724">
    <property type="term" value="P:double-strand break repair via homologous recombination"/>
    <property type="evidence" value="ECO:0007669"/>
    <property type="project" value="TreeGrafter"/>
</dbReference>
<organism evidence="4 5">
    <name type="scientific">Psilocybe cyanescens</name>
    <dbReference type="NCBI Taxonomy" id="93625"/>
    <lineage>
        <taxon>Eukaryota</taxon>
        <taxon>Fungi</taxon>
        <taxon>Dikarya</taxon>
        <taxon>Basidiomycota</taxon>
        <taxon>Agaricomycotina</taxon>
        <taxon>Agaricomycetes</taxon>
        <taxon>Agaricomycetidae</taxon>
        <taxon>Agaricales</taxon>
        <taxon>Agaricineae</taxon>
        <taxon>Strophariaceae</taxon>
        <taxon>Psilocybe</taxon>
    </lineage>
</organism>
<dbReference type="SMART" id="SM00382">
    <property type="entry name" value="AAA"/>
    <property type="match status" value="1"/>
</dbReference>
<dbReference type="EMBL" id="NHYD01001542">
    <property type="protein sequence ID" value="PPQ90797.1"/>
    <property type="molecule type" value="Genomic_DNA"/>
</dbReference>
<dbReference type="PANTHER" id="PTHR46457">
    <property type="entry name" value="DNA REPAIR PROTEIN RAD51 HOMOLOG 4"/>
    <property type="match status" value="1"/>
</dbReference>
<accession>A0A409XJ55</accession>
<feature type="domain" description="AAA+ ATPase" evidence="3">
    <location>
        <begin position="103"/>
        <end position="276"/>
    </location>
</feature>
<evidence type="ECO:0000256" key="2">
    <source>
        <dbReference type="ARBA" id="ARBA00023242"/>
    </source>
</evidence>
<sequence>MRLSNLVPSIPANLVASLEANGIRTEVDLLFSASTFDIYKRLPANTITLQELIDYTAVAAELCAAPGLSGQELYQLEKLATSGASELQSGNESLDAFLRGLGGRKVLEISGDKGAGKSTFALSLLLHHLASSTVSKAVWIDTTGEFSLEQAAQLLDVYQISPAILERMEVSLAFDIDMARTLLEGISVRTDVKFLVIDSITPLLGPLLSAVSAQGHAIMTEFMQQLQKFSESVGATVIVINNTASKGPNTNERKPALGPSFALMPDTTLWLQTRPDGEQKDVFHSVQILKSRSKPTGASMDFRIQW</sequence>